<organism evidence="1 2">
    <name type="scientific">Batillaria attramentaria</name>
    <dbReference type="NCBI Taxonomy" id="370345"/>
    <lineage>
        <taxon>Eukaryota</taxon>
        <taxon>Metazoa</taxon>
        <taxon>Spiralia</taxon>
        <taxon>Lophotrochozoa</taxon>
        <taxon>Mollusca</taxon>
        <taxon>Gastropoda</taxon>
        <taxon>Caenogastropoda</taxon>
        <taxon>Sorbeoconcha</taxon>
        <taxon>Cerithioidea</taxon>
        <taxon>Batillariidae</taxon>
        <taxon>Batillaria</taxon>
    </lineage>
</organism>
<proteinExistence type="predicted"/>
<comment type="caution">
    <text evidence="1">The sequence shown here is derived from an EMBL/GenBank/DDBJ whole genome shotgun (WGS) entry which is preliminary data.</text>
</comment>
<dbReference type="EMBL" id="JACVVK020000036">
    <property type="protein sequence ID" value="KAK7500601.1"/>
    <property type="molecule type" value="Genomic_DNA"/>
</dbReference>
<keyword evidence="2" id="KW-1185">Reference proteome</keyword>
<dbReference type="AlphaFoldDB" id="A0ABD0LMY4"/>
<sequence>MQIFATVPQQTIWMILNGVKCQFSDETGITLVMPRGDNGVILSECKDACGDGRWGLEAEYLCSGENARHHQQSSQDDGKGLAGRALNLLKAANRVMRLWMSTAPDITTTSS</sequence>
<protein>
    <submittedName>
        <fullName evidence="1">Uncharacterized protein</fullName>
    </submittedName>
</protein>
<accession>A0ABD0LMY4</accession>
<reference evidence="1 2" key="1">
    <citation type="journal article" date="2023" name="Sci. Data">
        <title>Genome assembly of the Korean intertidal mud-creeper Batillaria attramentaria.</title>
        <authorList>
            <person name="Patra A.K."/>
            <person name="Ho P.T."/>
            <person name="Jun S."/>
            <person name="Lee S.J."/>
            <person name="Kim Y."/>
            <person name="Won Y.J."/>
        </authorList>
    </citation>
    <scope>NUCLEOTIDE SEQUENCE [LARGE SCALE GENOMIC DNA]</scope>
    <source>
        <strain evidence="1">Wonlab-2016</strain>
    </source>
</reference>
<evidence type="ECO:0000313" key="2">
    <source>
        <dbReference type="Proteomes" id="UP001519460"/>
    </source>
</evidence>
<dbReference type="Proteomes" id="UP001519460">
    <property type="component" value="Unassembled WGS sequence"/>
</dbReference>
<evidence type="ECO:0000313" key="1">
    <source>
        <dbReference type="EMBL" id="KAK7500601.1"/>
    </source>
</evidence>
<name>A0ABD0LMY4_9CAEN</name>
<gene>
    <name evidence="1" type="ORF">BaRGS_00008176</name>
</gene>